<evidence type="ECO:0000256" key="9">
    <source>
        <dbReference type="ARBA" id="ARBA00022837"/>
    </source>
</evidence>
<dbReference type="CDD" id="cd04056">
    <property type="entry name" value="Peptidases_S53"/>
    <property type="match status" value="1"/>
</dbReference>
<evidence type="ECO:0000256" key="1">
    <source>
        <dbReference type="ARBA" id="ARBA00001910"/>
    </source>
</evidence>
<keyword evidence="13" id="KW-0732">Signal</keyword>
<dbReference type="PANTHER" id="PTHR14218:SF19">
    <property type="entry name" value="SERINE PROTEASE AORO, PUTATIVE (AFU_ORTHOLOGUE AFUA_6G10250)-RELATED"/>
    <property type="match status" value="1"/>
</dbReference>
<feature type="chain" id="PRO_5045399032" description="tripeptidyl-peptidase II" evidence="13">
    <location>
        <begin position="25"/>
        <end position="669"/>
    </location>
</feature>
<evidence type="ECO:0000256" key="8">
    <source>
        <dbReference type="ARBA" id="ARBA00022825"/>
    </source>
</evidence>
<evidence type="ECO:0000259" key="14">
    <source>
        <dbReference type="PROSITE" id="PS51695"/>
    </source>
</evidence>
<evidence type="ECO:0000256" key="12">
    <source>
        <dbReference type="SAM" id="MobiDB-lite"/>
    </source>
</evidence>
<organism evidence="15 16">
    <name type="scientific">Sporothrix stenoceras</name>
    <dbReference type="NCBI Taxonomy" id="5173"/>
    <lineage>
        <taxon>Eukaryota</taxon>
        <taxon>Fungi</taxon>
        <taxon>Dikarya</taxon>
        <taxon>Ascomycota</taxon>
        <taxon>Pezizomycotina</taxon>
        <taxon>Sordariomycetes</taxon>
        <taxon>Sordariomycetidae</taxon>
        <taxon>Ophiostomatales</taxon>
        <taxon>Ophiostomataceae</taxon>
        <taxon>Sporothrix</taxon>
    </lineage>
</organism>
<evidence type="ECO:0000256" key="10">
    <source>
        <dbReference type="ARBA" id="ARBA00023145"/>
    </source>
</evidence>
<sequence length="669" mass="72552">MQIPSVKCLAAFGILFTSFTDAAAVQPRPRNDLVRHEWHEPRHVEGWQRRERLVPAADDLLPMRIGFTQSETVVDKAHNMLMERADPVSPLYGQHLTPEEVADLFAPADKAVEAVKRWVVESGGIAADRVSLSTNRQWLQFDARVDEAEQLLQAEYYNYEHTESGVNLTACPQYHVPAPLQKHIDYITPGVKLASHGFEERVKAVRRRDDKRGNGGARLERRSEDASQTEAASAPWVTGGCDQFATYECIRAQYGLPSSKTKIAPVAGNEVGIFETANNHYSKDDLNLLYSYTAPEIPKGSYPETRAINGAPGPSATQDKAGGEADFDIEIAMPLVWPQKTVVFDVDDDYYQNAVATNSGGIRGIFNTLFDAIDGSYCTLDAFGYSGNCQDDNCRDPVYPDPNPGNNSYQGQLMCGTIKPTNVISISFVRSENSPPSNYLRRQCLEIMKLGLQGVTVVVASGDSGVGSIGKCMGSDHSTFLPQFPASCPYALTVGATMLVPTAANKSVFVETATSDYSSGGGFSNLFPAQDYQQSAITNYLSKANLAFASSSVFNKSGRAYPDVSGLGENFYGIWQGNLAKVGGTSVSTPLWAAVITQLNEARLRADKSTVGFVNPALYLHPEVFNDVTVGSNPGCGSTGFVATAGWDPVSGLGSPNFPKMRDMFLSLP</sequence>
<evidence type="ECO:0000256" key="7">
    <source>
        <dbReference type="ARBA" id="ARBA00022801"/>
    </source>
</evidence>
<keyword evidence="5 11" id="KW-0645">Protease</keyword>
<dbReference type="EC" id="3.4.14.10" evidence="4"/>
<keyword evidence="16" id="KW-1185">Reference proteome</keyword>
<comment type="function">
    <text evidence="2">Secreted tripeptidyl-peptidase which degrades proteins at acidic pHs and is involved in virulence.</text>
</comment>
<comment type="caution">
    <text evidence="15">The sequence shown here is derived from an EMBL/GenBank/DDBJ whole genome shotgun (WGS) entry which is preliminary data.</text>
</comment>
<comment type="cofactor">
    <cofactor evidence="11">
        <name>Ca(2+)</name>
        <dbReference type="ChEBI" id="CHEBI:29108"/>
    </cofactor>
    <text evidence="11">Binds 1 Ca(2+) ion per subunit.</text>
</comment>
<evidence type="ECO:0000256" key="6">
    <source>
        <dbReference type="ARBA" id="ARBA00022723"/>
    </source>
</evidence>
<keyword evidence="6 11" id="KW-0479">Metal-binding</keyword>
<comment type="catalytic activity">
    <reaction evidence="1">
        <text>Release of an N-terminal tripeptide from a polypeptide.</text>
        <dbReference type="EC" id="3.4.14.10"/>
    </reaction>
</comment>
<feature type="active site" description="Charge relay system" evidence="11">
    <location>
        <position position="586"/>
    </location>
</feature>
<evidence type="ECO:0000313" key="15">
    <source>
        <dbReference type="EMBL" id="KAL1902805.1"/>
    </source>
</evidence>
<dbReference type="InterPro" id="IPR050819">
    <property type="entry name" value="Tripeptidyl-peptidase_I"/>
</dbReference>
<dbReference type="EMBL" id="JAWCUI010000003">
    <property type="protein sequence ID" value="KAL1902805.1"/>
    <property type="molecule type" value="Genomic_DNA"/>
</dbReference>
<reference evidence="15 16" key="1">
    <citation type="journal article" date="2024" name="IMA Fungus">
        <title>IMA Genome - F19 : A genome assembly and annotation guide to empower mycologists, including annotated draft genome sequences of Ceratocystis pirilliformis, Diaporthe australafricana, Fusarium ophioides, Paecilomyces lecythidis, and Sporothrix stenoceras.</title>
        <authorList>
            <person name="Aylward J."/>
            <person name="Wilson A.M."/>
            <person name="Visagie C.M."/>
            <person name="Spraker J."/>
            <person name="Barnes I."/>
            <person name="Buitendag C."/>
            <person name="Ceriani C."/>
            <person name="Del Mar Angel L."/>
            <person name="du Plessis D."/>
            <person name="Fuchs T."/>
            <person name="Gasser K."/>
            <person name="Kramer D."/>
            <person name="Li W."/>
            <person name="Munsamy K."/>
            <person name="Piso A."/>
            <person name="Price J.L."/>
            <person name="Sonnekus B."/>
            <person name="Thomas C."/>
            <person name="van der Nest A."/>
            <person name="van Dijk A."/>
            <person name="van Heerden A."/>
            <person name="van Vuuren N."/>
            <person name="Yilmaz N."/>
            <person name="Duong T.A."/>
            <person name="van der Merwe N.A."/>
            <person name="Wingfield M.J."/>
            <person name="Wingfield B.D."/>
        </authorList>
    </citation>
    <scope>NUCLEOTIDE SEQUENCE [LARGE SCALE GENOMIC DNA]</scope>
    <source>
        <strain evidence="15 16">CMW 5346</strain>
    </source>
</reference>
<dbReference type="InterPro" id="IPR030400">
    <property type="entry name" value="Sedolisin_dom"/>
</dbReference>
<dbReference type="PROSITE" id="PS51695">
    <property type="entry name" value="SEDOLISIN"/>
    <property type="match status" value="1"/>
</dbReference>
<dbReference type="InterPro" id="IPR015366">
    <property type="entry name" value="S53_propep"/>
</dbReference>
<feature type="compositionally biased region" description="Basic and acidic residues" evidence="12">
    <location>
        <begin position="206"/>
        <end position="225"/>
    </location>
</feature>
<dbReference type="InterPro" id="IPR023828">
    <property type="entry name" value="Peptidase_S8_Ser-AS"/>
</dbReference>
<accession>A0ABR3ZRU8</accession>
<evidence type="ECO:0000256" key="3">
    <source>
        <dbReference type="ARBA" id="ARBA00004239"/>
    </source>
</evidence>
<evidence type="ECO:0000256" key="4">
    <source>
        <dbReference type="ARBA" id="ARBA00012462"/>
    </source>
</evidence>
<feature type="domain" description="Peptidase S53" evidence="14">
    <location>
        <begin position="244"/>
        <end position="668"/>
    </location>
</feature>
<dbReference type="SUPFAM" id="SSF52743">
    <property type="entry name" value="Subtilisin-like"/>
    <property type="match status" value="1"/>
</dbReference>
<comment type="subcellular location">
    <subcellularLocation>
        <location evidence="3">Secreted</location>
        <location evidence="3">Extracellular space</location>
    </subcellularLocation>
</comment>
<gene>
    <name evidence="15" type="ORF">Sste5346_000716</name>
</gene>
<name>A0ABR3ZRU8_9PEZI</name>
<protein>
    <recommendedName>
        <fullName evidence="4">tripeptidyl-peptidase II</fullName>
        <ecNumber evidence="4">3.4.14.10</ecNumber>
    </recommendedName>
</protein>
<feature type="binding site" evidence="11">
    <location>
        <position position="648"/>
    </location>
    <ligand>
        <name>Ca(2+)</name>
        <dbReference type="ChEBI" id="CHEBI:29108"/>
    </ligand>
</feature>
<keyword evidence="9 11" id="KW-0106">Calcium</keyword>
<evidence type="ECO:0000256" key="5">
    <source>
        <dbReference type="ARBA" id="ARBA00022670"/>
    </source>
</evidence>
<feature type="binding site" evidence="11">
    <location>
        <position position="627"/>
    </location>
    <ligand>
        <name>Ca(2+)</name>
        <dbReference type="ChEBI" id="CHEBI:29108"/>
    </ligand>
</feature>
<feature type="region of interest" description="Disordered" evidence="12">
    <location>
        <begin position="206"/>
        <end position="232"/>
    </location>
</feature>
<dbReference type="SMART" id="SM00944">
    <property type="entry name" value="Pro-kuma_activ"/>
    <property type="match status" value="1"/>
</dbReference>
<evidence type="ECO:0000256" key="2">
    <source>
        <dbReference type="ARBA" id="ARBA00002451"/>
    </source>
</evidence>
<feature type="binding site" evidence="11">
    <location>
        <position position="628"/>
    </location>
    <ligand>
        <name>Ca(2+)</name>
        <dbReference type="ChEBI" id="CHEBI:29108"/>
    </ligand>
</feature>
<evidence type="ECO:0000256" key="13">
    <source>
        <dbReference type="SAM" id="SignalP"/>
    </source>
</evidence>
<evidence type="ECO:0000313" key="16">
    <source>
        <dbReference type="Proteomes" id="UP001583186"/>
    </source>
</evidence>
<dbReference type="Proteomes" id="UP001583186">
    <property type="component" value="Unassembled WGS sequence"/>
</dbReference>
<dbReference type="Gene3D" id="3.40.50.200">
    <property type="entry name" value="Peptidase S8/S53 domain"/>
    <property type="match status" value="1"/>
</dbReference>
<proteinExistence type="predicted"/>
<keyword evidence="7 11" id="KW-0378">Hydrolase</keyword>
<feature type="signal peptide" evidence="13">
    <location>
        <begin position="1"/>
        <end position="24"/>
    </location>
</feature>
<feature type="binding site" evidence="11">
    <location>
        <position position="646"/>
    </location>
    <ligand>
        <name>Ca(2+)</name>
        <dbReference type="ChEBI" id="CHEBI:29108"/>
    </ligand>
</feature>
<dbReference type="InterPro" id="IPR036852">
    <property type="entry name" value="Peptidase_S8/S53_dom_sf"/>
</dbReference>
<dbReference type="InterPro" id="IPR000209">
    <property type="entry name" value="Peptidase_S8/S53_dom"/>
</dbReference>
<feature type="active site" description="Charge relay system" evidence="11">
    <location>
        <position position="324"/>
    </location>
</feature>
<keyword evidence="8 11" id="KW-0720">Serine protease</keyword>
<dbReference type="Pfam" id="PF09286">
    <property type="entry name" value="Pro-kuma_activ"/>
    <property type="match status" value="1"/>
</dbReference>
<dbReference type="PROSITE" id="PS00138">
    <property type="entry name" value="SUBTILASE_SER"/>
    <property type="match status" value="1"/>
</dbReference>
<dbReference type="Pfam" id="PF00082">
    <property type="entry name" value="Peptidase_S8"/>
    <property type="match status" value="1"/>
</dbReference>
<dbReference type="SUPFAM" id="SSF54897">
    <property type="entry name" value="Protease propeptides/inhibitors"/>
    <property type="match status" value="1"/>
</dbReference>
<dbReference type="CDD" id="cd11377">
    <property type="entry name" value="Pro-peptidase_S53"/>
    <property type="match status" value="1"/>
</dbReference>
<keyword evidence="10" id="KW-0865">Zymogen</keyword>
<dbReference type="PANTHER" id="PTHR14218">
    <property type="entry name" value="PROTEASE S8 TRIPEPTIDYL PEPTIDASE I CLN2"/>
    <property type="match status" value="1"/>
</dbReference>
<feature type="active site" description="Charge relay system" evidence="11">
    <location>
        <position position="328"/>
    </location>
</feature>
<evidence type="ECO:0000256" key="11">
    <source>
        <dbReference type="PROSITE-ProRule" id="PRU01032"/>
    </source>
</evidence>